<dbReference type="AlphaFoldDB" id="A0A6L2KVX9"/>
<accession>A0A6L2KVX9</accession>
<comment type="caution">
    <text evidence="1">The sequence shown here is derived from an EMBL/GenBank/DDBJ whole genome shotgun (WGS) entry which is preliminary data.</text>
</comment>
<evidence type="ECO:0000313" key="1">
    <source>
        <dbReference type="EMBL" id="GEU52747.1"/>
    </source>
</evidence>
<dbReference type="EMBL" id="BKCJ010003063">
    <property type="protein sequence ID" value="GEU52747.1"/>
    <property type="molecule type" value="Genomic_DNA"/>
</dbReference>
<protein>
    <submittedName>
        <fullName evidence="1">Uncharacterized protein</fullName>
    </submittedName>
</protein>
<name>A0A6L2KVX9_TANCI</name>
<organism evidence="1">
    <name type="scientific">Tanacetum cinerariifolium</name>
    <name type="common">Dalmatian daisy</name>
    <name type="synonym">Chrysanthemum cinerariifolium</name>
    <dbReference type="NCBI Taxonomy" id="118510"/>
    <lineage>
        <taxon>Eukaryota</taxon>
        <taxon>Viridiplantae</taxon>
        <taxon>Streptophyta</taxon>
        <taxon>Embryophyta</taxon>
        <taxon>Tracheophyta</taxon>
        <taxon>Spermatophyta</taxon>
        <taxon>Magnoliopsida</taxon>
        <taxon>eudicotyledons</taxon>
        <taxon>Gunneridae</taxon>
        <taxon>Pentapetalae</taxon>
        <taxon>asterids</taxon>
        <taxon>campanulids</taxon>
        <taxon>Asterales</taxon>
        <taxon>Asteraceae</taxon>
        <taxon>Asteroideae</taxon>
        <taxon>Anthemideae</taxon>
        <taxon>Anthemidinae</taxon>
        <taxon>Tanacetum</taxon>
    </lineage>
</organism>
<sequence>MVSSPHDFVIYWIKVLKGIEKVTKVIDVKNWRVDDSRVLRWIVSLIEGNSSVSSTESSIQNGKCGAQSCKCDVLKELMNIFTKSLIPLTVWRSAAHFGHTVSYYPKRYWEIQRHTGSYYPKKYWELLSKEILRAITQRDTGRSKDILRATTQRDIRRSEDILGATTQRDTRSYYPKRYWELFPKEILGVISQRNTFM</sequence>
<reference evidence="1" key="1">
    <citation type="journal article" date="2019" name="Sci. Rep.">
        <title>Draft genome of Tanacetum cinerariifolium, the natural source of mosquito coil.</title>
        <authorList>
            <person name="Yamashiro T."/>
            <person name="Shiraishi A."/>
            <person name="Satake H."/>
            <person name="Nakayama K."/>
        </authorList>
    </citation>
    <scope>NUCLEOTIDE SEQUENCE</scope>
</reference>
<gene>
    <name evidence="1" type="ORF">Tci_024725</name>
</gene>
<proteinExistence type="predicted"/>